<dbReference type="EMBL" id="AP023343">
    <property type="protein sequence ID" value="BCI88641.1"/>
    <property type="molecule type" value="Genomic_DNA"/>
</dbReference>
<protein>
    <recommendedName>
        <fullName evidence="4">DivIVA family protein</fullName>
    </recommendedName>
</protein>
<keyword evidence="3" id="KW-1185">Reference proteome</keyword>
<organism evidence="2 3">
    <name type="scientific">Mycobacterium kansasii</name>
    <dbReference type="NCBI Taxonomy" id="1768"/>
    <lineage>
        <taxon>Bacteria</taxon>
        <taxon>Bacillati</taxon>
        <taxon>Actinomycetota</taxon>
        <taxon>Actinomycetes</taxon>
        <taxon>Mycobacteriales</taxon>
        <taxon>Mycobacteriaceae</taxon>
        <taxon>Mycobacterium</taxon>
    </lineage>
</organism>
<dbReference type="Proteomes" id="UP000516380">
    <property type="component" value="Chromosome"/>
</dbReference>
<evidence type="ECO:0000313" key="3">
    <source>
        <dbReference type="Proteomes" id="UP000516380"/>
    </source>
</evidence>
<name>A0A7G1IC44_MYCKA</name>
<proteinExistence type="predicted"/>
<evidence type="ECO:0000256" key="1">
    <source>
        <dbReference type="SAM" id="Coils"/>
    </source>
</evidence>
<gene>
    <name evidence="2" type="ORF">NIIDMKKI_38470</name>
</gene>
<dbReference type="AlphaFoldDB" id="A0A7G1IC44"/>
<evidence type="ECO:0008006" key="4">
    <source>
        <dbReference type="Google" id="ProtNLM"/>
    </source>
</evidence>
<accession>A0A7G1IC44</accession>
<reference evidence="2 3" key="1">
    <citation type="submission" date="2020-07" db="EMBL/GenBank/DDBJ databases">
        <title>Mycobacterium kansasii (former subtype) with zoonotic potential isolated from diseased indoor pet cat, Japan.</title>
        <authorList>
            <person name="Fukano H."/>
            <person name="Terazono T."/>
            <person name="Hoshino Y."/>
        </authorList>
    </citation>
    <scope>NUCLEOTIDE SEQUENCE [LARGE SCALE GENOMIC DNA]</scope>
    <source>
        <strain evidence="2 3">Kuro-I</strain>
    </source>
</reference>
<evidence type="ECO:0000313" key="2">
    <source>
        <dbReference type="EMBL" id="BCI88641.1"/>
    </source>
</evidence>
<keyword evidence="1" id="KW-0175">Coiled coil</keyword>
<feature type="coiled-coil region" evidence="1">
    <location>
        <begin position="105"/>
        <end position="165"/>
    </location>
</feature>
<sequence>MSEGYQVTTFVNDPAPKFERTRNGYDPAAVNQYIAELMVQRQAQHYETERLRVEIAALRDENAVLRDTSPSPPAVTDRLAKMLRFAVDEVFQMQSEARAEASALIAAAKNEAEAARVSKRDMLAQIEARQRALDLEHAEAVRRAREEAEELRAQAVREIDQMRIADARRREKAEQQLDAELIRLRSDAQFQIDDQLRTTQQECDKRLNDAKTEAERRVRLADEQVEQRMAEARRMLDDVNQRRLGVLEQLARIHAKLEDIPAILESARCAETNMLQSMGARSRNCEPSNSHGGLKARAPRGIQFSADRMRTPHPARRSCPTSPTCRIWFRCRTRRDFSAVPACRRWANSVARRLRCIRSQWKWGLSAALVRPAAPR</sequence>